<sequence>MTQEKTKKKSKAKGFTAKAKKKTAIARAVARKGTGVIRINKRNLNTFEPELVRHFISEPMDISKPLSDDVNITVFVEGSGFMSQAVACRTAIAKALVAYKKDEKLKKKFLAYDRALLVDDVRRKESKKQLGVGARRKKQKSKR</sequence>
<dbReference type="Gene3D" id="3.30.230.10">
    <property type="match status" value="1"/>
</dbReference>
<accession>A0A8T4LBM1</accession>
<dbReference type="GO" id="GO:0006412">
    <property type="term" value="P:translation"/>
    <property type="evidence" value="ECO:0007669"/>
    <property type="project" value="InterPro"/>
</dbReference>
<dbReference type="AlphaFoldDB" id="A0A8T4LBM1"/>
<name>A0A8T4LBM1_9ARCH</name>
<dbReference type="Pfam" id="PF00380">
    <property type="entry name" value="Ribosomal_S9"/>
    <property type="match status" value="1"/>
</dbReference>
<dbReference type="InterPro" id="IPR020568">
    <property type="entry name" value="Ribosomal_Su5_D2-typ_SF"/>
</dbReference>
<reference evidence="3" key="1">
    <citation type="submission" date="2021-03" db="EMBL/GenBank/DDBJ databases">
        <authorList>
            <person name="Jaffe A."/>
        </authorList>
    </citation>
    <scope>NUCLEOTIDE SEQUENCE</scope>
    <source>
        <strain evidence="3">RIFCSPLOWO2_01_FULL_AR10_48_17</strain>
    </source>
</reference>
<dbReference type="InterPro" id="IPR000754">
    <property type="entry name" value="Ribosomal_uS9"/>
</dbReference>
<proteinExistence type="predicted"/>
<keyword evidence="2" id="KW-0687">Ribonucleoprotein</keyword>
<dbReference type="InterPro" id="IPR014721">
    <property type="entry name" value="Ribsml_uS5_D2-typ_fold_subgr"/>
</dbReference>
<protein>
    <submittedName>
        <fullName evidence="3">30S ribosomal protein S9</fullName>
    </submittedName>
</protein>
<organism evidence="3 4">
    <name type="scientific">Candidatus Iainarchaeum sp</name>
    <dbReference type="NCBI Taxonomy" id="3101447"/>
    <lineage>
        <taxon>Archaea</taxon>
        <taxon>Candidatus Iainarchaeota</taxon>
        <taxon>Candidatus Iainarchaeia</taxon>
        <taxon>Candidatus Iainarchaeales</taxon>
        <taxon>Candidatus Iainarchaeaceae</taxon>
        <taxon>Candidatus Iainarchaeum</taxon>
    </lineage>
</organism>
<dbReference type="GO" id="GO:0003735">
    <property type="term" value="F:structural constituent of ribosome"/>
    <property type="evidence" value="ECO:0007669"/>
    <property type="project" value="InterPro"/>
</dbReference>
<dbReference type="GO" id="GO:0022627">
    <property type="term" value="C:cytosolic small ribosomal subunit"/>
    <property type="evidence" value="ECO:0007669"/>
    <property type="project" value="TreeGrafter"/>
</dbReference>
<dbReference type="Proteomes" id="UP000675968">
    <property type="component" value="Unassembled WGS sequence"/>
</dbReference>
<evidence type="ECO:0000256" key="2">
    <source>
        <dbReference type="ARBA" id="ARBA00023274"/>
    </source>
</evidence>
<dbReference type="PANTHER" id="PTHR21569">
    <property type="entry name" value="RIBOSOMAL PROTEIN S9"/>
    <property type="match status" value="1"/>
</dbReference>
<comment type="caution">
    <text evidence="3">The sequence shown here is derived from an EMBL/GenBank/DDBJ whole genome shotgun (WGS) entry which is preliminary data.</text>
</comment>
<dbReference type="SUPFAM" id="SSF54211">
    <property type="entry name" value="Ribosomal protein S5 domain 2-like"/>
    <property type="match status" value="1"/>
</dbReference>
<evidence type="ECO:0000256" key="1">
    <source>
        <dbReference type="ARBA" id="ARBA00022980"/>
    </source>
</evidence>
<dbReference type="GO" id="GO:0003723">
    <property type="term" value="F:RNA binding"/>
    <property type="evidence" value="ECO:0007669"/>
    <property type="project" value="TreeGrafter"/>
</dbReference>
<dbReference type="GO" id="GO:0000462">
    <property type="term" value="P:maturation of SSU-rRNA from tricistronic rRNA transcript (SSU-rRNA, 5.8S rRNA, LSU-rRNA)"/>
    <property type="evidence" value="ECO:0007669"/>
    <property type="project" value="TreeGrafter"/>
</dbReference>
<evidence type="ECO:0000313" key="4">
    <source>
        <dbReference type="Proteomes" id="UP000675968"/>
    </source>
</evidence>
<gene>
    <name evidence="3" type="ORF">J4215_06010</name>
</gene>
<dbReference type="NCBIfam" id="NF001749">
    <property type="entry name" value="PRK00474.1"/>
    <property type="match status" value="1"/>
</dbReference>
<dbReference type="PANTHER" id="PTHR21569:SF16">
    <property type="entry name" value="RIBOSOMAL PROTEIN S16"/>
    <property type="match status" value="1"/>
</dbReference>
<keyword evidence="1 3" id="KW-0689">Ribosomal protein</keyword>
<reference evidence="3" key="2">
    <citation type="submission" date="2021-05" db="EMBL/GenBank/DDBJ databases">
        <title>Protein family content uncovers lineage relationships and bacterial pathway maintenance mechanisms in DPANN archaea.</title>
        <authorList>
            <person name="Castelle C.J."/>
            <person name="Meheust R."/>
            <person name="Jaffe A.L."/>
            <person name="Seitz K."/>
            <person name="Gong X."/>
            <person name="Baker B.J."/>
            <person name="Banfield J.F."/>
        </authorList>
    </citation>
    <scope>NUCLEOTIDE SEQUENCE</scope>
    <source>
        <strain evidence="3">RIFCSPLOWO2_01_FULL_AR10_48_17</strain>
    </source>
</reference>
<dbReference type="EMBL" id="JAGVWC010000012">
    <property type="protein sequence ID" value="MBS3062110.1"/>
    <property type="molecule type" value="Genomic_DNA"/>
</dbReference>
<evidence type="ECO:0000313" key="3">
    <source>
        <dbReference type="EMBL" id="MBS3062110.1"/>
    </source>
</evidence>